<name>A0A1H8ZKJ9_9BACI</name>
<feature type="domain" description="Arginosuccinate synthase C-terminal" evidence="10">
    <location>
        <begin position="174"/>
        <end position="391"/>
    </location>
</feature>
<keyword evidence="12" id="KW-1185">Reference proteome</keyword>
<comment type="similarity">
    <text evidence="8">Belongs to the argininosuccinate synthase family. Type 1 subfamily.</text>
</comment>
<evidence type="ECO:0000256" key="4">
    <source>
        <dbReference type="ARBA" id="ARBA00022598"/>
    </source>
</evidence>
<comment type="subcellular location">
    <subcellularLocation>
        <location evidence="8">Cytoplasm</location>
    </subcellularLocation>
</comment>
<feature type="domain" description="Arginosuccinate synthase-like N-terminal" evidence="9">
    <location>
        <begin position="5"/>
        <end position="165"/>
    </location>
</feature>
<dbReference type="PROSITE" id="PS00564">
    <property type="entry name" value="ARGININOSUCCIN_SYN_1"/>
    <property type="match status" value="1"/>
</dbReference>
<dbReference type="InterPro" id="IPR048268">
    <property type="entry name" value="Arginosuc_syn_C"/>
</dbReference>
<dbReference type="InterPro" id="IPR023434">
    <property type="entry name" value="Arginosuc_synth_type_1_subfam"/>
</dbReference>
<gene>
    <name evidence="8" type="primary">argG</name>
    <name evidence="11" type="ORF">SAMN05216232_0451</name>
</gene>
<dbReference type="Pfam" id="PF00764">
    <property type="entry name" value="Arginosuc_synth"/>
    <property type="match status" value="1"/>
</dbReference>
<comment type="caution">
    <text evidence="8">Lacks conserved residue(s) required for the propagation of feature annotation.</text>
</comment>
<feature type="binding site" evidence="8">
    <location>
        <begin position="9"/>
        <end position="17"/>
    </location>
    <ligand>
        <name>ATP</name>
        <dbReference type="ChEBI" id="CHEBI:30616"/>
    </ligand>
</feature>
<dbReference type="Gene3D" id="3.90.1260.10">
    <property type="entry name" value="Argininosuccinate synthetase, chain A, domain 2"/>
    <property type="match status" value="1"/>
</dbReference>
<feature type="binding site" evidence="8">
    <location>
        <position position="123"/>
    </location>
    <ligand>
        <name>L-citrulline</name>
        <dbReference type="ChEBI" id="CHEBI:57743"/>
    </ligand>
</feature>
<dbReference type="Gene3D" id="3.40.50.620">
    <property type="entry name" value="HUPs"/>
    <property type="match status" value="1"/>
</dbReference>
<evidence type="ECO:0000313" key="12">
    <source>
        <dbReference type="Proteomes" id="UP000198733"/>
    </source>
</evidence>
<dbReference type="SUPFAM" id="SSF52402">
    <property type="entry name" value="Adenine nucleotide alpha hydrolases-like"/>
    <property type="match status" value="1"/>
</dbReference>
<dbReference type="InterPro" id="IPR014729">
    <property type="entry name" value="Rossmann-like_a/b/a_fold"/>
</dbReference>
<keyword evidence="4 8" id="KW-0436">Ligase</keyword>
<evidence type="ECO:0000256" key="5">
    <source>
        <dbReference type="ARBA" id="ARBA00022605"/>
    </source>
</evidence>
<keyword evidence="8" id="KW-0963">Cytoplasm</keyword>
<dbReference type="EMBL" id="FOEH01000001">
    <property type="protein sequence ID" value="SEP64258.1"/>
    <property type="molecule type" value="Genomic_DNA"/>
</dbReference>
<evidence type="ECO:0000256" key="2">
    <source>
        <dbReference type="ARBA" id="ARBA00012286"/>
    </source>
</evidence>
<feature type="binding site" evidence="8">
    <location>
        <position position="87"/>
    </location>
    <ligand>
        <name>L-citrulline</name>
        <dbReference type="ChEBI" id="CHEBI:57743"/>
    </ligand>
</feature>
<comment type="pathway">
    <text evidence="1 8">Amino-acid biosynthesis; L-arginine biosynthesis; L-arginine from L-ornithine and carbamoyl phosphate: step 2/3.</text>
</comment>
<dbReference type="Gene3D" id="1.20.5.470">
    <property type="entry name" value="Single helix bin"/>
    <property type="match status" value="1"/>
</dbReference>
<dbReference type="SUPFAM" id="SSF69864">
    <property type="entry name" value="Argininosuccinate synthetase, C-terminal domain"/>
    <property type="match status" value="1"/>
</dbReference>
<feature type="binding site" evidence="8">
    <location>
        <position position="119"/>
    </location>
    <ligand>
        <name>L-aspartate</name>
        <dbReference type="ChEBI" id="CHEBI:29991"/>
    </ligand>
</feature>
<dbReference type="CDD" id="cd01999">
    <property type="entry name" value="ASS"/>
    <property type="match status" value="1"/>
</dbReference>
<dbReference type="Proteomes" id="UP000198733">
    <property type="component" value="Unassembled WGS sequence"/>
</dbReference>
<evidence type="ECO:0000256" key="1">
    <source>
        <dbReference type="ARBA" id="ARBA00004967"/>
    </source>
</evidence>
<organism evidence="11 12">
    <name type="scientific">Virgibacillus subterraneus</name>
    <dbReference type="NCBI Taxonomy" id="621109"/>
    <lineage>
        <taxon>Bacteria</taxon>
        <taxon>Bacillati</taxon>
        <taxon>Bacillota</taxon>
        <taxon>Bacilli</taxon>
        <taxon>Bacillales</taxon>
        <taxon>Bacillaceae</taxon>
        <taxon>Virgibacillus</taxon>
    </lineage>
</organism>
<evidence type="ECO:0000256" key="6">
    <source>
        <dbReference type="ARBA" id="ARBA00022741"/>
    </source>
</evidence>
<dbReference type="PROSITE" id="PS00565">
    <property type="entry name" value="ARGININOSUCCIN_SYN_2"/>
    <property type="match status" value="1"/>
</dbReference>
<reference evidence="11 12" key="1">
    <citation type="submission" date="2016-10" db="EMBL/GenBank/DDBJ databases">
        <authorList>
            <person name="Varghese N."/>
            <person name="Submissions S."/>
        </authorList>
    </citation>
    <scope>NUCLEOTIDE SEQUENCE [LARGE SCALE GENOMIC DNA]</scope>
    <source>
        <strain evidence="11 12">CGMCC 1.7734</strain>
    </source>
</reference>
<comment type="subunit">
    <text evidence="8">Homotetramer.</text>
</comment>
<feature type="binding site" evidence="8">
    <location>
        <position position="124"/>
    </location>
    <ligand>
        <name>L-aspartate</name>
        <dbReference type="ChEBI" id="CHEBI:29991"/>
    </ligand>
</feature>
<evidence type="ECO:0000313" key="11">
    <source>
        <dbReference type="EMBL" id="SEP64258.1"/>
    </source>
</evidence>
<feature type="binding site" evidence="8">
    <location>
        <position position="123"/>
    </location>
    <ligand>
        <name>L-aspartate</name>
        <dbReference type="ChEBI" id="CHEBI:29991"/>
    </ligand>
</feature>
<feature type="binding site" evidence="8">
    <location>
        <position position="127"/>
    </location>
    <ligand>
        <name>L-citrulline</name>
        <dbReference type="ChEBI" id="CHEBI:57743"/>
    </ligand>
</feature>
<dbReference type="Pfam" id="PF20979">
    <property type="entry name" value="Arginosuc_syn_C"/>
    <property type="match status" value="1"/>
</dbReference>
<comment type="catalytic activity">
    <reaction evidence="8">
        <text>L-citrulline + L-aspartate + ATP = 2-(N(omega)-L-arginino)succinate + AMP + diphosphate + H(+)</text>
        <dbReference type="Rhea" id="RHEA:10932"/>
        <dbReference type="ChEBI" id="CHEBI:15378"/>
        <dbReference type="ChEBI" id="CHEBI:29991"/>
        <dbReference type="ChEBI" id="CHEBI:30616"/>
        <dbReference type="ChEBI" id="CHEBI:33019"/>
        <dbReference type="ChEBI" id="CHEBI:57472"/>
        <dbReference type="ChEBI" id="CHEBI:57743"/>
        <dbReference type="ChEBI" id="CHEBI:456215"/>
        <dbReference type="EC" id="6.3.4.5"/>
    </reaction>
</comment>
<dbReference type="NCBIfam" id="NF001770">
    <property type="entry name" value="PRK00509.1"/>
    <property type="match status" value="1"/>
</dbReference>
<dbReference type="PANTHER" id="PTHR11587">
    <property type="entry name" value="ARGININOSUCCINATE SYNTHASE"/>
    <property type="match status" value="1"/>
</dbReference>
<dbReference type="InterPro" id="IPR024074">
    <property type="entry name" value="AS_cat/multimer_dom_body"/>
</dbReference>
<evidence type="ECO:0000259" key="9">
    <source>
        <dbReference type="Pfam" id="PF00764"/>
    </source>
</evidence>
<dbReference type="InterPro" id="IPR018223">
    <property type="entry name" value="Arginosuc_synth_CS"/>
</dbReference>
<dbReference type="NCBIfam" id="TIGR00032">
    <property type="entry name" value="argG"/>
    <property type="match status" value="1"/>
</dbReference>
<dbReference type="InterPro" id="IPR048267">
    <property type="entry name" value="Arginosuc_syn_N"/>
</dbReference>
<feature type="binding site" evidence="8">
    <location>
        <position position="272"/>
    </location>
    <ligand>
        <name>L-citrulline</name>
        <dbReference type="ChEBI" id="CHEBI:57743"/>
    </ligand>
</feature>
<dbReference type="HAMAP" id="MF_00005">
    <property type="entry name" value="Arg_succ_synth_type1"/>
    <property type="match status" value="1"/>
</dbReference>
<keyword evidence="6 8" id="KW-0547">Nucleotide-binding</keyword>
<keyword evidence="3 8" id="KW-0055">Arginine biosynthesis</keyword>
<dbReference type="RefSeq" id="WP_092501921.1">
    <property type="nucleotide sequence ID" value="NZ_FOEH01000001.1"/>
</dbReference>
<evidence type="ECO:0000256" key="3">
    <source>
        <dbReference type="ARBA" id="ARBA00022571"/>
    </source>
</evidence>
<dbReference type="PANTHER" id="PTHR11587:SF2">
    <property type="entry name" value="ARGININOSUCCINATE SYNTHASE"/>
    <property type="match status" value="1"/>
</dbReference>
<dbReference type="EC" id="6.3.4.5" evidence="2 8"/>
<dbReference type="InterPro" id="IPR001518">
    <property type="entry name" value="Arginosuc_synth"/>
</dbReference>
<comment type="caution">
    <text evidence="11">The sequence shown here is derived from an EMBL/GenBank/DDBJ whole genome shotgun (WGS) entry which is preliminary data.</text>
</comment>
<feature type="binding site" evidence="8">
    <location>
        <position position="117"/>
    </location>
    <ligand>
        <name>ATP</name>
        <dbReference type="ChEBI" id="CHEBI:30616"/>
    </ligand>
</feature>
<proteinExistence type="inferred from homology"/>
<sequence length="405" mass="45184">MAKEKIVLAYSGGLDTSVSIKWLQEKYNYEVIALAIDLGEEKDLETVRQKALNVGAIKSIVIDAKDMLAKEYLMPALQANALYEGKYPLSSALSRPLISKLLVDVAEQENAVAVAHGCTGKGNDQIRFEVSINALNPDLQVVAPVREWGMTRDEEIVYAKEKGIPVSANLDNPFSIDANIWGRACEAGVLENPWNEAPEEAFAWTNPIEATPDESEYVDITFEGGIPVALNDEPMELVDIIETLNEAGGKHGIGRIDHIENRLIGIKSREVYENPAALILINAHQEMEFLTHTREVSQYKKTVEQQYAKMIYEGLWYSPLRPAIDAFVLETQKTVSGKVRIKLFKGNQFVVARKSEYSLYNEELATYEKGDMFDHTAAVGFIKLWGLPTKVHAEVNKKATDPVKQ</sequence>
<accession>A0A1H8ZKJ9</accession>
<keyword evidence="5 8" id="KW-0028">Amino-acid biosynthesis</keyword>
<protein>
    <recommendedName>
        <fullName evidence="2 8">Argininosuccinate synthase</fullName>
        <ecNumber evidence="2 8">6.3.4.5</ecNumber>
    </recommendedName>
    <alternativeName>
        <fullName evidence="8">Citrulline--aspartate ligase</fullName>
    </alternativeName>
</protein>
<evidence type="ECO:0000256" key="8">
    <source>
        <dbReference type="HAMAP-Rule" id="MF_00005"/>
    </source>
</evidence>
<evidence type="ECO:0000259" key="10">
    <source>
        <dbReference type="Pfam" id="PF20979"/>
    </source>
</evidence>
<evidence type="ECO:0000256" key="7">
    <source>
        <dbReference type="ARBA" id="ARBA00022840"/>
    </source>
</evidence>
<feature type="binding site" evidence="8">
    <location>
        <position position="260"/>
    </location>
    <ligand>
        <name>L-citrulline</name>
        <dbReference type="ChEBI" id="CHEBI:57743"/>
    </ligand>
</feature>
<feature type="binding site" evidence="8">
    <location>
        <position position="175"/>
    </location>
    <ligand>
        <name>L-citrulline</name>
        <dbReference type="ChEBI" id="CHEBI:57743"/>
    </ligand>
</feature>
<keyword evidence="7 8" id="KW-0067">ATP-binding</keyword>